<dbReference type="GO" id="GO:0009341">
    <property type="term" value="C:beta-galactosidase complex"/>
    <property type="evidence" value="ECO:0007669"/>
    <property type="project" value="InterPro"/>
</dbReference>
<dbReference type="SMART" id="SM01038">
    <property type="entry name" value="Bgal_small_N"/>
    <property type="match status" value="1"/>
</dbReference>
<feature type="domain" description="Beta galactosidase small chain/" evidence="9">
    <location>
        <begin position="751"/>
        <end position="1030"/>
    </location>
</feature>
<evidence type="ECO:0000256" key="5">
    <source>
        <dbReference type="ARBA" id="ARBA00022801"/>
    </source>
</evidence>
<gene>
    <name evidence="10" type="ORF">SAMN05444126_10365</name>
</gene>
<dbReference type="InterPro" id="IPR017853">
    <property type="entry name" value="GH"/>
</dbReference>
<evidence type="ECO:0000313" key="10">
    <source>
        <dbReference type="EMBL" id="SER61216.1"/>
    </source>
</evidence>
<evidence type="ECO:0000256" key="4">
    <source>
        <dbReference type="ARBA" id="ARBA00013303"/>
    </source>
</evidence>
<dbReference type="PRINTS" id="PR00132">
    <property type="entry name" value="GLHYDRLASE2"/>
</dbReference>
<reference evidence="11" key="1">
    <citation type="submission" date="2016-10" db="EMBL/GenBank/DDBJ databases">
        <authorList>
            <person name="de Groot N.N."/>
        </authorList>
    </citation>
    <scope>NUCLEOTIDE SEQUENCE [LARGE SCALE GENOMIC DNA]</scope>
    <source>
        <strain evidence="11">10nlg</strain>
    </source>
</reference>
<dbReference type="InterPro" id="IPR006102">
    <property type="entry name" value="Ig-like_GH2"/>
</dbReference>
<evidence type="ECO:0000256" key="3">
    <source>
        <dbReference type="ARBA" id="ARBA00012756"/>
    </source>
</evidence>
<dbReference type="EMBL" id="FOGV01000003">
    <property type="protein sequence ID" value="SER61216.1"/>
    <property type="molecule type" value="Genomic_DNA"/>
</dbReference>
<dbReference type="Gene3D" id="3.20.20.80">
    <property type="entry name" value="Glycosidases"/>
    <property type="match status" value="1"/>
</dbReference>
<dbReference type="RefSeq" id="WP_093071934.1">
    <property type="nucleotide sequence ID" value="NZ_FOGV01000003.1"/>
</dbReference>
<evidence type="ECO:0000256" key="1">
    <source>
        <dbReference type="ARBA" id="ARBA00001412"/>
    </source>
</evidence>
<dbReference type="Gene3D" id="2.70.98.10">
    <property type="match status" value="1"/>
</dbReference>
<dbReference type="InterPro" id="IPR008979">
    <property type="entry name" value="Galactose-bd-like_sf"/>
</dbReference>
<keyword evidence="11" id="KW-1185">Reference proteome</keyword>
<dbReference type="Proteomes" id="UP000199318">
    <property type="component" value="Unassembled WGS sequence"/>
</dbReference>
<dbReference type="SUPFAM" id="SSF74650">
    <property type="entry name" value="Galactose mutarotase-like"/>
    <property type="match status" value="1"/>
</dbReference>
<dbReference type="Gene3D" id="2.60.120.260">
    <property type="entry name" value="Galactose-binding domain-like"/>
    <property type="match status" value="1"/>
</dbReference>
<dbReference type="InterPro" id="IPR023230">
    <property type="entry name" value="Glyco_hydro_2_CS"/>
</dbReference>
<dbReference type="OrthoDB" id="9762066at2"/>
<comment type="caution">
    <text evidence="10">The sequence shown here is derived from an EMBL/GenBank/DDBJ whole genome shotgun (WGS) entry which is preliminary data.</text>
</comment>
<dbReference type="SUPFAM" id="SSF49303">
    <property type="entry name" value="beta-Galactosidase/glucuronidase domain"/>
    <property type="match status" value="2"/>
</dbReference>
<dbReference type="InterPro" id="IPR011013">
    <property type="entry name" value="Gal_mutarotase_sf_dom"/>
</dbReference>
<dbReference type="InterPro" id="IPR004199">
    <property type="entry name" value="B-gal_small/dom_5"/>
</dbReference>
<dbReference type="PANTHER" id="PTHR46323:SF2">
    <property type="entry name" value="BETA-GALACTOSIDASE"/>
    <property type="match status" value="1"/>
</dbReference>
<accession>A0A1H9QL19</accession>
<dbReference type="InterPro" id="IPR014718">
    <property type="entry name" value="GH-type_carb-bd"/>
</dbReference>
<dbReference type="PANTHER" id="PTHR46323">
    <property type="entry name" value="BETA-GALACTOSIDASE"/>
    <property type="match status" value="1"/>
</dbReference>
<dbReference type="PROSITE" id="PS00608">
    <property type="entry name" value="GLYCOSYL_HYDROL_F2_2"/>
    <property type="match status" value="1"/>
</dbReference>
<dbReference type="InterPro" id="IPR032312">
    <property type="entry name" value="LacZ_4"/>
</dbReference>
<dbReference type="FunFam" id="3.20.20.80:FF:000018">
    <property type="entry name" value="Beta-galactosidase"/>
    <property type="match status" value="1"/>
</dbReference>
<proteinExistence type="inferred from homology"/>
<dbReference type="InterPro" id="IPR023232">
    <property type="entry name" value="Glyco_hydro_2_AS"/>
</dbReference>
<dbReference type="InterPro" id="IPR006101">
    <property type="entry name" value="Glyco_hydro_2"/>
</dbReference>
<evidence type="ECO:0000259" key="9">
    <source>
        <dbReference type="SMART" id="SM01038"/>
    </source>
</evidence>
<dbReference type="SUPFAM" id="SSF49785">
    <property type="entry name" value="Galactose-binding domain-like"/>
    <property type="match status" value="1"/>
</dbReference>
<dbReference type="InterPro" id="IPR006104">
    <property type="entry name" value="Glyco_hydro_2_N"/>
</dbReference>
<dbReference type="Pfam" id="PF16353">
    <property type="entry name" value="LacZ_4"/>
    <property type="match status" value="1"/>
</dbReference>
<keyword evidence="6 8" id="KW-0326">Glycosidase</keyword>
<name>A0A1H9QL19_9BACI</name>
<dbReference type="AlphaFoldDB" id="A0A1H9QL19"/>
<evidence type="ECO:0000256" key="7">
    <source>
        <dbReference type="ARBA" id="ARBA00032230"/>
    </source>
</evidence>
<evidence type="ECO:0000313" key="11">
    <source>
        <dbReference type="Proteomes" id="UP000199318"/>
    </source>
</evidence>
<dbReference type="GO" id="GO:0030246">
    <property type="term" value="F:carbohydrate binding"/>
    <property type="evidence" value="ECO:0007669"/>
    <property type="project" value="InterPro"/>
</dbReference>
<dbReference type="STRING" id="1464123.SAMN05444126_10365"/>
<dbReference type="Pfam" id="PF02929">
    <property type="entry name" value="Bgal_small_N"/>
    <property type="match status" value="1"/>
</dbReference>
<evidence type="ECO:0000256" key="8">
    <source>
        <dbReference type="RuleBase" id="RU361154"/>
    </source>
</evidence>
<dbReference type="InterPro" id="IPR050347">
    <property type="entry name" value="Bact_Beta-galactosidase"/>
</dbReference>
<protein>
    <recommendedName>
        <fullName evidence="4 8">Beta-galactosidase</fullName>
        <ecNumber evidence="3 8">3.2.1.23</ecNumber>
    </recommendedName>
    <alternativeName>
        <fullName evidence="7 8">Lactase</fullName>
    </alternativeName>
</protein>
<dbReference type="EC" id="3.2.1.23" evidence="3 8"/>
<comment type="similarity">
    <text evidence="2 8">Belongs to the glycosyl hydrolase 2 family.</text>
</comment>
<comment type="catalytic activity">
    <reaction evidence="1 8">
        <text>Hydrolysis of terminal non-reducing beta-D-galactose residues in beta-D-galactosides.</text>
        <dbReference type="EC" id="3.2.1.23"/>
    </reaction>
</comment>
<dbReference type="InterPro" id="IPR036156">
    <property type="entry name" value="Beta-gal/glucu_dom_sf"/>
</dbReference>
<evidence type="ECO:0000256" key="2">
    <source>
        <dbReference type="ARBA" id="ARBA00007401"/>
    </source>
</evidence>
<dbReference type="Gene3D" id="2.60.40.10">
    <property type="entry name" value="Immunoglobulins"/>
    <property type="match status" value="2"/>
</dbReference>
<dbReference type="InterPro" id="IPR013783">
    <property type="entry name" value="Ig-like_fold"/>
</dbReference>
<dbReference type="PROSITE" id="PS00719">
    <property type="entry name" value="GLYCOSYL_HYDROL_F2_1"/>
    <property type="match status" value="1"/>
</dbReference>
<dbReference type="GO" id="GO:0004565">
    <property type="term" value="F:beta-galactosidase activity"/>
    <property type="evidence" value="ECO:0007669"/>
    <property type="project" value="UniProtKB-EC"/>
</dbReference>
<evidence type="ECO:0000256" key="6">
    <source>
        <dbReference type="ARBA" id="ARBA00023295"/>
    </source>
</evidence>
<sequence length="1040" mass="116123">MKEMTDLENPDVQARNRLDGNAHFYRYQTKEGAYNEDIAALKPSISLNGAWKFSCADNAAVIPDGLLDPGARLDDWETIEVPGHWQLQGWGHPHYTNVQYPFSVNPPEIPSINPTGSYRKDIYLAEVPADQQFILHFEGVDSAFHLWVNGELAGYSQGPRMPAAFNVTGYLRKGTNAIALQVYKFSDGSYIEDQDMWWLSGIFRDVSLYQQPAVSLTDINIDAGLDASYKNGKLSATVHLQSLAEKNEAAAVEVELFSQAGERLYNEVRTVPLAQTEKTQLTFSHHEPNVSPWSAEEPVLYQVLVTLYNGQNDVIESVPVKTGFRTVELKDGCMLVNGRAITLRGVNRHDHHPETGRAVSYERMKEDVLLMKQHNINAVRTAHYPNDPAFYRLCDCYGLYVIDEADLECHGFELIGAPDQLSDDPAWEKAYLDRIKRMVKRDKNHPSILMWSLGNESGYGRNHDAMYRWVKAYDSSRLVHYEGECRKIMDAGAESPQSEPNSSDVFTTMYSTQEVMASLGERTDLTKPHILCEFAHAMGNGPGGLKEYWDIIESYPRLQGGFVWEWMDHGIQAKTADGTPYYAYGGDFGDTPNDGNFVIDGLVMPDRSLSPALKEYKKVIEPVAVFDAGVKTGTISLHNRYDFRSLDHLTLSWSLKTEKGTAQGGAVALPAIAAGETEQVTIPFDQAAVTPGMWLDVSLRLAFDHDWAEAGYELAWAQFDLAEKNDSDKRGRAPALADQPLEASETGGTIVIRGQQFEAEFDRATGRWLSWVHDGRDVFLSAPELDFWRAPIDNDRFLNISLKDKPSVDEWSSYGLNMLSETVRNVSLEESGGQISVKKRLRIAPPVYQWGIVTDVTHTFSLDGTVTTAVTGSFEGNAPPTLPKIGMRMILPDDRTDVSWFGLGPDEAYADSLQAAKKGVWKKTVDEMYTPYEFPQENGNRHQVEWAAVKNGLGRGIKLDFPEKMDISALPYSREQLEEKDHAYQLEKEAGIHVHVNAKQHGLGSASCGPDVLAEHRLTSGPFTFQFTLTPTLPGTGYAL</sequence>
<keyword evidence="5 8" id="KW-0378">Hydrolase</keyword>
<dbReference type="GO" id="GO:0005990">
    <property type="term" value="P:lactose catabolic process"/>
    <property type="evidence" value="ECO:0007669"/>
    <property type="project" value="TreeGrafter"/>
</dbReference>
<dbReference type="Pfam" id="PF00703">
    <property type="entry name" value="Glyco_hydro_2"/>
    <property type="match status" value="1"/>
</dbReference>
<dbReference type="Pfam" id="PF02836">
    <property type="entry name" value="Glyco_hydro_2_C"/>
    <property type="match status" value="1"/>
</dbReference>
<dbReference type="Pfam" id="PF02837">
    <property type="entry name" value="Glyco_hydro_2_N"/>
    <property type="match status" value="1"/>
</dbReference>
<organism evidence="10 11">
    <name type="scientific">Salisediminibacterium halotolerans</name>
    <dbReference type="NCBI Taxonomy" id="517425"/>
    <lineage>
        <taxon>Bacteria</taxon>
        <taxon>Bacillati</taxon>
        <taxon>Bacillota</taxon>
        <taxon>Bacilli</taxon>
        <taxon>Bacillales</taxon>
        <taxon>Bacillaceae</taxon>
        <taxon>Salisediminibacterium</taxon>
    </lineage>
</organism>
<dbReference type="SUPFAM" id="SSF51445">
    <property type="entry name" value="(Trans)glycosidases"/>
    <property type="match status" value="1"/>
</dbReference>
<dbReference type="InterPro" id="IPR006103">
    <property type="entry name" value="Glyco_hydro_2_cat"/>
</dbReference>